<gene>
    <name evidence="1" type="ORF">DW192_10205</name>
</gene>
<dbReference type="AlphaFoldDB" id="A0A3R6J1D0"/>
<evidence type="ECO:0000313" key="2">
    <source>
        <dbReference type="Proteomes" id="UP000284548"/>
    </source>
</evidence>
<organism evidence="1 2">
    <name type="scientific">Segatella copri</name>
    <dbReference type="NCBI Taxonomy" id="165179"/>
    <lineage>
        <taxon>Bacteria</taxon>
        <taxon>Pseudomonadati</taxon>
        <taxon>Bacteroidota</taxon>
        <taxon>Bacteroidia</taxon>
        <taxon>Bacteroidales</taxon>
        <taxon>Prevotellaceae</taxon>
        <taxon>Segatella</taxon>
    </lineage>
</organism>
<dbReference type="EMBL" id="QRKB01000025">
    <property type="protein sequence ID" value="RHH81424.1"/>
    <property type="molecule type" value="Genomic_DNA"/>
</dbReference>
<name>A0A3R6J1D0_9BACT</name>
<proteinExistence type="predicted"/>
<evidence type="ECO:0000313" key="1">
    <source>
        <dbReference type="EMBL" id="RHH81424.1"/>
    </source>
</evidence>
<dbReference type="RefSeq" id="WP_118255119.1">
    <property type="nucleotide sequence ID" value="NZ_QRKB01000025.1"/>
</dbReference>
<dbReference type="Proteomes" id="UP000284548">
    <property type="component" value="Unassembled WGS sequence"/>
</dbReference>
<comment type="caution">
    <text evidence="1">The sequence shown here is derived from an EMBL/GenBank/DDBJ whole genome shotgun (WGS) entry which is preliminary data.</text>
</comment>
<sequence>MYFEYRLEKIKKCLSKASSYEEKMRSCLQDAVNLALEGKGFTEEEKRKFAVSMASGFEEIVTYNNKGEYLEISVTELNAMPSDAIREVFNIDNNG</sequence>
<protein>
    <submittedName>
        <fullName evidence="1">Uncharacterized protein</fullName>
    </submittedName>
</protein>
<accession>A0A3R6J1D0</accession>
<reference evidence="1 2" key="1">
    <citation type="submission" date="2018-08" db="EMBL/GenBank/DDBJ databases">
        <title>A genome reference for cultivated species of the human gut microbiota.</title>
        <authorList>
            <person name="Zou Y."/>
            <person name="Xue W."/>
            <person name="Luo G."/>
        </authorList>
    </citation>
    <scope>NUCLEOTIDE SEQUENCE [LARGE SCALE GENOMIC DNA]</scope>
    <source>
        <strain evidence="1 2">AM16-54</strain>
    </source>
</reference>